<organism evidence="2 3">
    <name type="scientific">Marinagarivorans cellulosilyticus</name>
    <dbReference type="NCBI Taxonomy" id="2721545"/>
    <lineage>
        <taxon>Bacteria</taxon>
        <taxon>Pseudomonadati</taxon>
        <taxon>Pseudomonadota</taxon>
        <taxon>Gammaproteobacteria</taxon>
        <taxon>Cellvibrionales</taxon>
        <taxon>Cellvibrionaceae</taxon>
        <taxon>Marinagarivorans</taxon>
    </lineage>
</organism>
<keyword evidence="3" id="KW-1185">Reference proteome</keyword>
<reference evidence="2 3" key="1">
    <citation type="journal article" date="2022" name="IScience">
        <title>An ultrasensitive nanofiber-based assay for enzymatic hydrolysis and deep-sea microbial degradation of cellulose.</title>
        <authorList>
            <person name="Tsudome M."/>
            <person name="Tachioka M."/>
            <person name="Miyazaki M."/>
            <person name="Uchimura K."/>
            <person name="Tsuda M."/>
            <person name="Takaki Y."/>
            <person name="Deguchi S."/>
        </authorList>
    </citation>
    <scope>NUCLEOTIDE SEQUENCE [LARGE SCALE GENOMIC DNA]</scope>
    <source>
        <strain evidence="2 3">GE09</strain>
    </source>
</reference>
<proteinExistence type="predicted"/>
<dbReference type="Proteomes" id="UP001320119">
    <property type="component" value="Chromosome"/>
</dbReference>
<evidence type="ECO:0000313" key="3">
    <source>
        <dbReference type="Proteomes" id="UP001320119"/>
    </source>
</evidence>
<dbReference type="InterPro" id="IPR037135">
    <property type="entry name" value="DUF1653-like_dom_sf"/>
</dbReference>
<evidence type="ECO:0000313" key="2">
    <source>
        <dbReference type="EMBL" id="BCD97972.1"/>
    </source>
</evidence>
<dbReference type="RefSeq" id="WP_236982010.1">
    <property type="nucleotide sequence ID" value="NZ_AP023086.1"/>
</dbReference>
<protein>
    <recommendedName>
        <fullName evidence="1">DUF1653 domain-containing protein</fullName>
    </recommendedName>
</protein>
<gene>
    <name evidence="2" type="ORF">MARGE09_P2173</name>
</gene>
<dbReference type="EMBL" id="AP023086">
    <property type="protein sequence ID" value="BCD97972.1"/>
    <property type="molecule type" value="Genomic_DNA"/>
</dbReference>
<dbReference type="Gene3D" id="2.30.30.320">
    <property type="entry name" value="DUF1653-like domain"/>
    <property type="match status" value="1"/>
</dbReference>
<dbReference type="KEGG" id="marq:MARGE09_P2173"/>
<feature type="domain" description="DUF1653" evidence="1">
    <location>
        <begin position="6"/>
        <end position="66"/>
    </location>
</feature>
<evidence type="ECO:0000259" key="1">
    <source>
        <dbReference type="Pfam" id="PF07866"/>
    </source>
</evidence>
<dbReference type="AlphaFoldDB" id="A0AAN1WI08"/>
<dbReference type="InterPro" id="IPR023387">
    <property type="entry name" value="DUF1653-like_dom"/>
</dbReference>
<dbReference type="Pfam" id="PF07866">
    <property type="entry name" value="DUF1653"/>
    <property type="match status" value="1"/>
</dbReference>
<accession>A0AAN1WI08</accession>
<sequence>MQIPFGKYRHYKGNYYHVTGVAKHSETEELLVVYRPLYGDFQLFVRPLAMFIESVDVEGQAVPRFAFVEVI</sequence>
<name>A0AAN1WI08_9GAMM</name>